<feature type="region of interest" description="Disordered" evidence="1">
    <location>
        <begin position="28"/>
        <end position="49"/>
    </location>
</feature>
<sequence length="92" mass="10552">MIEPSVWCVFRLRHACRVEVTRKPQWCRNNSQRTDGATEGTLKEGEDSAGSDLALIEESLPRRPSHHEAPFAAKRKELCRRQLPLIYLSFAC</sequence>
<protein>
    <submittedName>
        <fullName evidence="2">Uncharacterized protein</fullName>
    </submittedName>
</protein>
<evidence type="ECO:0000313" key="2">
    <source>
        <dbReference type="EMBL" id="KAK8783719.1"/>
    </source>
</evidence>
<organism evidence="2 3">
    <name type="scientific">Amblyomma americanum</name>
    <name type="common">Lone star tick</name>
    <dbReference type="NCBI Taxonomy" id="6943"/>
    <lineage>
        <taxon>Eukaryota</taxon>
        <taxon>Metazoa</taxon>
        <taxon>Ecdysozoa</taxon>
        <taxon>Arthropoda</taxon>
        <taxon>Chelicerata</taxon>
        <taxon>Arachnida</taxon>
        <taxon>Acari</taxon>
        <taxon>Parasitiformes</taxon>
        <taxon>Ixodida</taxon>
        <taxon>Ixodoidea</taxon>
        <taxon>Ixodidae</taxon>
        <taxon>Amblyomminae</taxon>
        <taxon>Amblyomma</taxon>
    </lineage>
</organism>
<evidence type="ECO:0000313" key="3">
    <source>
        <dbReference type="Proteomes" id="UP001321473"/>
    </source>
</evidence>
<accession>A0AAQ4F9K6</accession>
<keyword evidence="3" id="KW-1185">Reference proteome</keyword>
<reference evidence="2 3" key="1">
    <citation type="journal article" date="2023" name="Arcadia Sci">
        <title>De novo assembly of a long-read Amblyomma americanum tick genome.</title>
        <authorList>
            <person name="Chou S."/>
            <person name="Poskanzer K.E."/>
            <person name="Rollins M."/>
            <person name="Thuy-Boun P.S."/>
        </authorList>
    </citation>
    <scope>NUCLEOTIDE SEQUENCE [LARGE SCALE GENOMIC DNA]</scope>
    <source>
        <strain evidence="2">F_SG_1</strain>
        <tissue evidence="2">Salivary glands</tissue>
    </source>
</reference>
<dbReference type="EMBL" id="JARKHS020005260">
    <property type="protein sequence ID" value="KAK8783719.1"/>
    <property type="molecule type" value="Genomic_DNA"/>
</dbReference>
<dbReference type="Proteomes" id="UP001321473">
    <property type="component" value="Unassembled WGS sequence"/>
</dbReference>
<proteinExistence type="predicted"/>
<gene>
    <name evidence="2" type="ORF">V5799_009916</name>
</gene>
<name>A0AAQ4F9K6_AMBAM</name>
<evidence type="ECO:0000256" key="1">
    <source>
        <dbReference type="SAM" id="MobiDB-lite"/>
    </source>
</evidence>
<dbReference type="AlphaFoldDB" id="A0AAQ4F9K6"/>
<comment type="caution">
    <text evidence="2">The sequence shown here is derived from an EMBL/GenBank/DDBJ whole genome shotgun (WGS) entry which is preliminary data.</text>
</comment>